<keyword evidence="2" id="KW-0732">Signal</keyword>
<evidence type="ECO:0000256" key="1">
    <source>
        <dbReference type="SAM" id="MobiDB-lite"/>
    </source>
</evidence>
<sequence length="269" mass="26926">MVTNRRRTDGRGRTLAAATAAVLLGVGVAATPVVAASDDEERPAASRPTRDTNAVISENGETEVITDPNDPRVTELMGRLEQQLSGLDNSLNGIVAHLWGLGGGAETAHSDQPLIPDLTTLLDEVVQDTGRPAWPADHGGGAGQAGPETWDGDPSGPASTGGTSGDCPGGEADDPLASTLPGSSGSSGSSGPLGSAGLVPAGTEDGVPGPDALSSGPAGTGSEVDEWCDLTPEEQAMVLEILTSVFDSLGMSELLPRLAEQPPAAPAGR</sequence>
<feature type="compositionally biased region" description="Low complexity" evidence="1">
    <location>
        <begin position="152"/>
        <end position="161"/>
    </location>
</feature>
<feature type="signal peptide" evidence="2">
    <location>
        <begin position="1"/>
        <end position="35"/>
    </location>
</feature>
<accession>A0A852ZX54</accession>
<proteinExistence type="predicted"/>
<reference evidence="3 4" key="1">
    <citation type="submission" date="2020-07" db="EMBL/GenBank/DDBJ databases">
        <title>Sequencing the genomes of 1000 actinobacteria strains.</title>
        <authorList>
            <person name="Klenk H.-P."/>
        </authorList>
    </citation>
    <scope>NUCLEOTIDE SEQUENCE [LARGE SCALE GENOMIC DNA]</scope>
    <source>
        <strain evidence="3 4">DSM 42178</strain>
    </source>
</reference>
<dbReference type="Proteomes" id="UP000567795">
    <property type="component" value="Unassembled WGS sequence"/>
</dbReference>
<evidence type="ECO:0000313" key="3">
    <source>
        <dbReference type="EMBL" id="NYI06287.1"/>
    </source>
</evidence>
<evidence type="ECO:0008006" key="5">
    <source>
        <dbReference type="Google" id="ProtNLM"/>
    </source>
</evidence>
<feature type="chain" id="PRO_5032462344" description="Secreted protein" evidence="2">
    <location>
        <begin position="36"/>
        <end position="269"/>
    </location>
</feature>
<protein>
    <recommendedName>
        <fullName evidence="5">Secreted protein</fullName>
    </recommendedName>
</protein>
<feature type="compositionally biased region" description="Low complexity" evidence="1">
    <location>
        <begin position="175"/>
        <end position="198"/>
    </location>
</feature>
<dbReference type="EMBL" id="JACBZD010000001">
    <property type="protein sequence ID" value="NYI06287.1"/>
    <property type="molecule type" value="Genomic_DNA"/>
</dbReference>
<keyword evidence="4" id="KW-1185">Reference proteome</keyword>
<evidence type="ECO:0000256" key="2">
    <source>
        <dbReference type="SAM" id="SignalP"/>
    </source>
</evidence>
<comment type="caution">
    <text evidence="3">The sequence shown here is derived from an EMBL/GenBank/DDBJ whole genome shotgun (WGS) entry which is preliminary data.</text>
</comment>
<evidence type="ECO:0000313" key="4">
    <source>
        <dbReference type="Proteomes" id="UP000567795"/>
    </source>
</evidence>
<dbReference type="AlphaFoldDB" id="A0A852ZX54"/>
<organism evidence="3 4">
    <name type="scientific">Allostreptomyces psammosilenae</name>
    <dbReference type="NCBI Taxonomy" id="1892865"/>
    <lineage>
        <taxon>Bacteria</taxon>
        <taxon>Bacillati</taxon>
        <taxon>Actinomycetota</taxon>
        <taxon>Actinomycetes</taxon>
        <taxon>Kitasatosporales</taxon>
        <taxon>Streptomycetaceae</taxon>
        <taxon>Allostreptomyces</taxon>
    </lineage>
</organism>
<name>A0A852ZX54_9ACTN</name>
<feature type="region of interest" description="Disordered" evidence="1">
    <location>
        <begin position="130"/>
        <end position="227"/>
    </location>
</feature>
<dbReference type="RefSeq" id="WP_179814898.1">
    <property type="nucleotide sequence ID" value="NZ_JACBZD010000001.1"/>
</dbReference>
<gene>
    <name evidence="3" type="ORF">FHU37_003230</name>
</gene>